<reference evidence="2" key="2">
    <citation type="submission" date="2018-03" db="EMBL/GenBank/DDBJ databases">
        <title>The Triticum urartu genome reveals the dynamic nature of wheat genome evolution.</title>
        <authorList>
            <person name="Ling H."/>
            <person name="Ma B."/>
            <person name="Shi X."/>
            <person name="Liu H."/>
            <person name="Dong L."/>
            <person name="Sun H."/>
            <person name="Cao Y."/>
            <person name="Gao Q."/>
            <person name="Zheng S."/>
            <person name="Li Y."/>
            <person name="Yu Y."/>
            <person name="Du H."/>
            <person name="Qi M."/>
            <person name="Li Y."/>
            <person name="Yu H."/>
            <person name="Cui Y."/>
            <person name="Wang N."/>
            <person name="Chen C."/>
            <person name="Wu H."/>
            <person name="Zhao Y."/>
            <person name="Zhang J."/>
            <person name="Li Y."/>
            <person name="Zhou W."/>
            <person name="Zhang B."/>
            <person name="Hu W."/>
            <person name="Eijk M."/>
            <person name="Tang J."/>
            <person name="Witsenboer H."/>
            <person name="Zhao S."/>
            <person name="Li Z."/>
            <person name="Zhang A."/>
            <person name="Wang D."/>
            <person name="Liang C."/>
        </authorList>
    </citation>
    <scope>NUCLEOTIDE SEQUENCE [LARGE SCALE GENOMIC DNA]</scope>
    <source>
        <strain evidence="2">cv. G1812</strain>
    </source>
</reference>
<dbReference type="AlphaFoldDB" id="A0A8R7V2T6"/>
<reference evidence="3" key="1">
    <citation type="journal article" date="2013" name="Nature">
        <title>Draft genome of the wheat A-genome progenitor Triticum urartu.</title>
        <authorList>
            <person name="Ling H.Q."/>
            <person name="Zhao S."/>
            <person name="Liu D."/>
            <person name="Wang J."/>
            <person name="Sun H."/>
            <person name="Zhang C."/>
            <person name="Fan H."/>
            <person name="Li D."/>
            <person name="Dong L."/>
            <person name="Tao Y."/>
            <person name="Gao C."/>
            <person name="Wu H."/>
            <person name="Li Y."/>
            <person name="Cui Y."/>
            <person name="Guo X."/>
            <person name="Zheng S."/>
            <person name="Wang B."/>
            <person name="Yu K."/>
            <person name="Liang Q."/>
            <person name="Yang W."/>
            <person name="Lou X."/>
            <person name="Chen J."/>
            <person name="Feng M."/>
            <person name="Jian J."/>
            <person name="Zhang X."/>
            <person name="Luo G."/>
            <person name="Jiang Y."/>
            <person name="Liu J."/>
            <person name="Wang Z."/>
            <person name="Sha Y."/>
            <person name="Zhang B."/>
            <person name="Wu H."/>
            <person name="Tang D."/>
            <person name="Shen Q."/>
            <person name="Xue P."/>
            <person name="Zou S."/>
            <person name="Wang X."/>
            <person name="Liu X."/>
            <person name="Wang F."/>
            <person name="Yang Y."/>
            <person name="An X."/>
            <person name="Dong Z."/>
            <person name="Zhang K."/>
            <person name="Zhang X."/>
            <person name="Luo M.C."/>
            <person name="Dvorak J."/>
            <person name="Tong Y."/>
            <person name="Wang J."/>
            <person name="Yang H."/>
            <person name="Li Z."/>
            <person name="Wang D."/>
            <person name="Zhang A."/>
            <person name="Wang J."/>
        </authorList>
    </citation>
    <scope>NUCLEOTIDE SEQUENCE</scope>
    <source>
        <strain evidence="3">cv. G1812</strain>
    </source>
</reference>
<feature type="compositionally biased region" description="Basic and acidic residues" evidence="1">
    <location>
        <begin position="23"/>
        <end position="40"/>
    </location>
</feature>
<dbReference type="EnsemblPlants" id="TuG1812G0700001662.01.T01">
    <property type="protein sequence ID" value="TuG1812G0700001662.01.T01"/>
    <property type="gene ID" value="TuG1812G0700001662.01"/>
</dbReference>
<keyword evidence="3" id="KW-1185">Reference proteome</keyword>
<name>A0A8R7V2T6_TRIUA</name>
<evidence type="ECO:0000313" key="3">
    <source>
        <dbReference type="Proteomes" id="UP000015106"/>
    </source>
</evidence>
<dbReference type="Gramene" id="TuG1812G0700001662.01.T01">
    <property type="protein sequence ID" value="TuG1812G0700001662.01.T01"/>
    <property type="gene ID" value="TuG1812G0700001662.01"/>
</dbReference>
<dbReference type="Proteomes" id="UP000015106">
    <property type="component" value="Chromosome 7"/>
</dbReference>
<reference evidence="2" key="3">
    <citation type="submission" date="2022-06" db="UniProtKB">
        <authorList>
            <consortium name="EnsemblPlants"/>
        </authorList>
    </citation>
    <scope>IDENTIFICATION</scope>
</reference>
<feature type="region of interest" description="Disordered" evidence="1">
    <location>
        <begin position="86"/>
        <end position="109"/>
    </location>
</feature>
<feature type="compositionally biased region" description="Basic and acidic residues" evidence="1">
    <location>
        <begin position="86"/>
        <end position="97"/>
    </location>
</feature>
<accession>A0A8R7V2T6</accession>
<proteinExistence type="predicted"/>
<evidence type="ECO:0000256" key="1">
    <source>
        <dbReference type="SAM" id="MobiDB-lite"/>
    </source>
</evidence>
<feature type="region of interest" description="Disordered" evidence="1">
    <location>
        <begin position="1"/>
        <end position="43"/>
    </location>
</feature>
<evidence type="ECO:0000313" key="2">
    <source>
        <dbReference type="EnsemblPlants" id="TuG1812G0700001662.01.T01"/>
    </source>
</evidence>
<organism evidence="2 3">
    <name type="scientific">Triticum urartu</name>
    <name type="common">Red wild einkorn</name>
    <name type="synonym">Crithodium urartu</name>
    <dbReference type="NCBI Taxonomy" id="4572"/>
    <lineage>
        <taxon>Eukaryota</taxon>
        <taxon>Viridiplantae</taxon>
        <taxon>Streptophyta</taxon>
        <taxon>Embryophyta</taxon>
        <taxon>Tracheophyta</taxon>
        <taxon>Spermatophyta</taxon>
        <taxon>Magnoliopsida</taxon>
        <taxon>Liliopsida</taxon>
        <taxon>Poales</taxon>
        <taxon>Poaceae</taxon>
        <taxon>BOP clade</taxon>
        <taxon>Pooideae</taxon>
        <taxon>Triticodae</taxon>
        <taxon>Triticeae</taxon>
        <taxon>Triticinae</taxon>
        <taxon>Triticum</taxon>
    </lineage>
</organism>
<sequence length="109" mass="12039">MKVPPPPPSSSSAGRLQQLTAARAKDRRQVIRSTSRERAGRMLPPTILTAAMSSLPTFGHCRASCRCLLQGLSSRRRLCLQNPQEYLDRSSRSKTEGTDAGNYWQSCCS</sequence>
<protein>
    <submittedName>
        <fullName evidence="2">Uncharacterized protein</fullName>
    </submittedName>
</protein>